<feature type="compositionally biased region" description="Polar residues" evidence="6">
    <location>
        <begin position="81"/>
        <end position="91"/>
    </location>
</feature>
<feature type="compositionally biased region" description="Basic and acidic residues" evidence="6">
    <location>
        <begin position="623"/>
        <end position="638"/>
    </location>
</feature>
<evidence type="ECO:0000256" key="3">
    <source>
        <dbReference type="ARBA" id="ARBA00022741"/>
    </source>
</evidence>
<reference evidence="8 9" key="1">
    <citation type="journal article" date="2021" name="Sci. Rep.">
        <title>The genome of the diatom Chaetoceros tenuissimus carries an ancient integrated fragment of an extant virus.</title>
        <authorList>
            <person name="Hongo Y."/>
            <person name="Kimura K."/>
            <person name="Takaki Y."/>
            <person name="Yoshida Y."/>
            <person name="Baba S."/>
            <person name="Kobayashi G."/>
            <person name="Nagasaki K."/>
            <person name="Hano T."/>
            <person name="Tomaru Y."/>
        </authorList>
    </citation>
    <scope>NUCLEOTIDE SEQUENCE [LARGE SCALE GENOMIC DNA]</scope>
    <source>
        <strain evidence="8 9">NIES-3715</strain>
    </source>
</reference>
<dbReference type="AlphaFoldDB" id="A0AAD3CNK0"/>
<keyword evidence="4" id="KW-0418">Kinase</keyword>
<dbReference type="PANTHER" id="PTHR24058">
    <property type="entry name" value="DUAL SPECIFICITY PROTEIN KINASE"/>
    <property type="match status" value="1"/>
</dbReference>
<dbReference type="Gene3D" id="3.30.200.20">
    <property type="entry name" value="Phosphorylase Kinase, domain 1"/>
    <property type="match status" value="1"/>
</dbReference>
<dbReference type="EMBL" id="BLLK01000032">
    <property type="protein sequence ID" value="GFH49162.1"/>
    <property type="molecule type" value="Genomic_DNA"/>
</dbReference>
<dbReference type="InterPro" id="IPR050494">
    <property type="entry name" value="Ser_Thr_dual-spec_kinase"/>
</dbReference>
<sequence>MTSEKKSVQTRYSFYESEEPLDFSSAVSKDVKEKPLETVQSVDDDVIGSAVDSIEGPDTQPSSFTSDFQEDAEKDTGIEEQVSNGDVNNSTNPYEKAIREALIYIRKRSHERCVAMSNINPEASNTDLPWKLNSTDEPLEVAISSLPLSPGNCSTAVMTATKLDNRLLSPPADVRQAAAEILREKNDEDDINEKSIEVVEAIGLAKPLASQSNSMLNRNDSSNSYLPPNFTIMPTSPAPGKLHPQRSLHQHMVDGEDFVEAEDASDVRRRALEMERSFRREVALEKGVEQVLMAILEGVSSNNSNSQLQSDDVNSNSVPSTMENVLSSLFQNQVAINGSNHSKSLNFDVEDDEFANPKPIGATNAQEISDDKLNFQGAGTQNESEVFSDKDDYDGEDESDEEEDGDDDEEEEDDENEYDDEEGSGPCLDQDEMVLGRLSGHMGGKTGVVLENDEQSDSSANKIDDDERPSSPEQAGSPSIMSSMKSVVKRSSDFMKSSSSRSMDGNEAIVRDLYSHILVRHPSQKVSKAITSRQGFAQWMSDKFNRGQGADKFVWDEKDPEEPGYITHIYTRGKLQEIESTFEQMIERADSEYALISKDVKKEQKASSSDFERDLLEAEEMLENEKKSNPPVKSKEEDEKSDPEIVETAQSALATNPNFPGAKAAGTGDVGDLEIYHLPIIYKAHQTGFEPTKDLVLNSDTVFAGQYYVQQELGSAAFSTAYRCVDLNSGKKAEDGEVYYDEVCLKVIKNTKDFFDQSLDEIKILELLRQTEQCSEHNILEMKAFFYHKEHLIIVTELLRQNLFEFGKYIMEHDEPQYFTIQRLCYIARQCLVALSFVHKMGLVHSDIKPENILLASYSRARVKVIDFGSSCYLTDRQSSYIQSRSYRAPEVVLGLPYDGKIDVWSLGCVIAEMFTGQVTFQNDSVVSMIARIEAICGAFPRHMIEEGRQSGQFFTPTGLLYEKVESDDNSAIRMNTSTSFTDDDSVSGENSLFNVLQPKTTTMAERLGFDPNLMNTKRKTWEEDEKALFTDFVTKLLTIDPDKRPSAEEALEHPWILSGFNLTEEDLKYPPEEP</sequence>
<dbReference type="InterPro" id="IPR000719">
    <property type="entry name" value="Prot_kinase_dom"/>
</dbReference>
<feature type="region of interest" description="Disordered" evidence="6">
    <location>
        <begin position="622"/>
        <end position="645"/>
    </location>
</feature>
<keyword evidence="5" id="KW-0067">ATP-binding</keyword>
<feature type="compositionally biased region" description="Low complexity" evidence="6">
    <location>
        <begin position="494"/>
        <end position="503"/>
    </location>
</feature>
<evidence type="ECO:0000256" key="5">
    <source>
        <dbReference type="ARBA" id="ARBA00022840"/>
    </source>
</evidence>
<evidence type="ECO:0000256" key="2">
    <source>
        <dbReference type="ARBA" id="ARBA00022679"/>
    </source>
</evidence>
<keyword evidence="2" id="KW-0808">Transferase</keyword>
<dbReference type="Proteomes" id="UP001054902">
    <property type="component" value="Unassembled WGS sequence"/>
</dbReference>
<dbReference type="GO" id="GO:0004674">
    <property type="term" value="F:protein serine/threonine kinase activity"/>
    <property type="evidence" value="ECO:0007669"/>
    <property type="project" value="UniProtKB-KW"/>
</dbReference>
<dbReference type="SMART" id="SM00220">
    <property type="entry name" value="S_TKc"/>
    <property type="match status" value="1"/>
</dbReference>
<comment type="caution">
    <text evidence="8">The sequence shown here is derived from an EMBL/GenBank/DDBJ whole genome shotgun (WGS) entry which is preliminary data.</text>
</comment>
<dbReference type="Pfam" id="PF00069">
    <property type="entry name" value="Pkinase"/>
    <property type="match status" value="1"/>
</dbReference>
<keyword evidence="1" id="KW-0723">Serine/threonine-protein kinase</keyword>
<evidence type="ECO:0000256" key="1">
    <source>
        <dbReference type="ARBA" id="ARBA00022527"/>
    </source>
</evidence>
<feature type="region of interest" description="Disordered" evidence="6">
    <location>
        <begin position="1"/>
        <end position="91"/>
    </location>
</feature>
<evidence type="ECO:0000313" key="9">
    <source>
        <dbReference type="Proteomes" id="UP001054902"/>
    </source>
</evidence>
<dbReference type="InterPro" id="IPR011009">
    <property type="entry name" value="Kinase-like_dom_sf"/>
</dbReference>
<dbReference type="SUPFAM" id="SSF56112">
    <property type="entry name" value="Protein kinase-like (PK-like)"/>
    <property type="match status" value="1"/>
</dbReference>
<evidence type="ECO:0000256" key="6">
    <source>
        <dbReference type="SAM" id="MobiDB-lite"/>
    </source>
</evidence>
<dbReference type="Gene3D" id="1.10.510.10">
    <property type="entry name" value="Transferase(Phosphotransferase) domain 1"/>
    <property type="match status" value="1"/>
</dbReference>
<accession>A0AAD3CNK0</accession>
<evidence type="ECO:0000313" key="8">
    <source>
        <dbReference type="EMBL" id="GFH49162.1"/>
    </source>
</evidence>
<dbReference type="PROSITE" id="PS00108">
    <property type="entry name" value="PROTEIN_KINASE_ST"/>
    <property type="match status" value="1"/>
</dbReference>
<dbReference type="InterPro" id="IPR008271">
    <property type="entry name" value="Ser/Thr_kinase_AS"/>
</dbReference>
<proteinExistence type="predicted"/>
<evidence type="ECO:0000256" key="4">
    <source>
        <dbReference type="ARBA" id="ARBA00022777"/>
    </source>
</evidence>
<feature type="compositionally biased region" description="Low complexity" evidence="6">
    <location>
        <begin position="477"/>
        <end position="486"/>
    </location>
</feature>
<feature type="domain" description="Protein kinase" evidence="7">
    <location>
        <begin position="707"/>
        <end position="1057"/>
    </location>
</feature>
<dbReference type="PROSITE" id="PS50011">
    <property type="entry name" value="PROTEIN_KINASE_DOM"/>
    <property type="match status" value="1"/>
</dbReference>
<evidence type="ECO:0000259" key="7">
    <source>
        <dbReference type="PROSITE" id="PS50011"/>
    </source>
</evidence>
<dbReference type="GO" id="GO:0005524">
    <property type="term" value="F:ATP binding"/>
    <property type="evidence" value="ECO:0007669"/>
    <property type="project" value="UniProtKB-KW"/>
</dbReference>
<keyword evidence="3" id="KW-0547">Nucleotide-binding</keyword>
<keyword evidence="9" id="KW-1185">Reference proteome</keyword>
<organism evidence="8 9">
    <name type="scientific">Chaetoceros tenuissimus</name>
    <dbReference type="NCBI Taxonomy" id="426638"/>
    <lineage>
        <taxon>Eukaryota</taxon>
        <taxon>Sar</taxon>
        <taxon>Stramenopiles</taxon>
        <taxon>Ochrophyta</taxon>
        <taxon>Bacillariophyta</taxon>
        <taxon>Coscinodiscophyceae</taxon>
        <taxon>Chaetocerotophycidae</taxon>
        <taxon>Chaetocerotales</taxon>
        <taxon>Chaetocerotaceae</taxon>
        <taxon>Chaetoceros</taxon>
    </lineage>
</organism>
<gene>
    <name evidence="8" type="ORF">CTEN210_05638</name>
</gene>
<protein>
    <recommendedName>
        <fullName evidence="7">Protein kinase domain-containing protein</fullName>
    </recommendedName>
</protein>
<dbReference type="CDD" id="cd14133">
    <property type="entry name" value="PKc_DYRK_like"/>
    <property type="match status" value="1"/>
</dbReference>
<name>A0AAD3CNK0_9STRA</name>
<feature type="compositionally biased region" description="Acidic residues" evidence="6">
    <location>
        <begin position="391"/>
        <end position="423"/>
    </location>
</feature>
<dbReference type="PANTHER" id="PTHR24058:SF124">
    <property type="entry name" value="PROTEIN KINASE SUPERFAMILY PROTEIN"/>
    <property type="match status" value="1"/>
</dbReference>
<feature type="region of interest" description="Disordered" evidence="6">
    <location>
        <begin position="375"/>
        <end position="503"/>
    </location>
</feature>